<dbReference type="OrthoDB" id="21123at2759"/>
<feature type="compositionally biased region" description="Polar residues" evidence="9">
    <location>
        <begin position="525"/>
        <end position="536"/>
    </location>
</feature>
<keyword evidence="3" id="KW-0507">mRNA processing</keyword>
<dbReference type="EMBL" id="RSCE01000001">
    <property type="protein sequence ID" value="RSH88560.1"/>
    <property type="molecule type" value="Genomic_DNA"/>
</dbReference>
<feature type="region of interest" description="Disordered" evidence="9">
    <location>
        <begin position="61"/>
        <end position="80"/>
    </location>
</feature>
<protein>
    <submittedName>
        <fullName evidence="11">RNA-splicing factor</fullName>
    </submittedName>
</protein>
<proteinExistence type="inferred from homology"/>
<comment type="similarity">
    <text evidence="2">Belongs to the CWC25 family.</text>
</comment>
<evidence type="ECO:0000259" key="10">
    <source>
        <dbReference type="SMART" id="SM01083"/>
    </source>
</evidence>
<comment type="caution">
    <text evidence="11">The sequence shown here is derived from an EMBL/GenBank/DDBJ whole genome shotgun (WGS) entry which is preliminary data.</text>
</comment>
<feature type="region of interest" description="Disordered" evidence="9">
    <location>
        <begin position="1"/>
        <end position="20"/>
    </location>
</feature>
<evidence type="ECO:0000256" key="2">
    <source>
        <dbReference type="ARBA" id="ARBA00006695"/>
    </source>
</evidence>
<dbReference type="Proteomes" id="UP000279236">
    <property type="component" value="Unassembled WGS sequence"/>
</dbReference>
<evidence type="ECO:0000256" key="1">
    <source>
        <dbReference type="ARBA" id="ARBA00004123"/>
    </source>
</evidence>
<feature type="compositionally biased region" description="Basic and acidic residues" evidence="9">
    <location>
        <begin position="490"/>
        <end position="524"/>
    </location>
</feature>
<evidence type="ECO:0000256" key="7">
    <source>
        <dbReference type="ARBA" id="ARBA00023242"/>
    </source>
</evidence>
<feature type="region of interest" description="Disordered" evidence="9">
    <location>
        <begin position="228"/>
        <end position="464"/>
    </location>
</feature>
<feature type="compositionally biased region" description="Basic and acidic residues" evidence="9">
    <location>
        <begin position="234"/>
        <end position="268"/>
    </location>
</feature>
<evidence type="ECO:0000256" key="8">
    <source>
        <dbReference type="SAM" id="Coils"/>
    </source>
</evidence>
<dbReference type="InterPro" id="IPR019339">
    <property type="entry name" value="CIR_N_dom"/>
</dbReference>
<dbReference type="Pfam" id="PF12542">
    <property type="entry name" value="CWC25"/>
    <property type="match status" value="1"/>
</dbReference>
<keyword evidence="7" id="KW-0539">Nucleus</keyword>
<accession>A0A427YBQ9</accession>
<name>A0A427YBQ9_9TREE</name>
<dbReference type="GeneID" id="39585648"/>
<dbReference type="SMART" id="SM01083">
    <property type="entry name" value="Cir_N"/>
    <property type="match status" value="1"/>
</dbReference>
<evidence type="ECO:0000313" key="12">
    <source>
        <dbReference type="Proteomes" id="UP000279236"/>
    </source>
</evidence>
<keyword evidence="4" id="KW-0747">Spliceosome</keyword>
<dbReference type="RefSeq" id="XP_028480768.1">
    <property type="nucleotide sequence ID" value="XM_028616911.1"/>
</dbReference>
<gene>
    <name evidence="11" type="primary">CWC25</name>
    <name evidence="11" type="ORF">EHS24_001105</name>
</gene>
<evidence type="ECO:0000256" key="9">
    <source>
        <dbReference type="SAM" id="MobiDB-lite"/>
    </source>
</evidence>
<sequence>MAGGMGPWGHGCHYGASNVGGQAESNVELRDLIGVATQRSLSPLTSHPSLVSRLHPLPCPRQPFHNTNPSRQTSKMGGGDLNLKKSWFPGLLVNQERVWKAEKAAQEEKKALHQLRKEREEERQLAELQRMQEEATGKKRTEKLDWMYAAPGNNEGAMGGRMTEHELESYLLGKKRVDEVLAASDKNVGNSHNDFIAVQNANSARDTASKVREDPLLAMKKAEQAQLAALMNRPDIRRQLRDAKKEKEGKGDKEERRARRKAEKEERRRDRHDRRRRYDDSPRSDYSDDDRRRPRDSRDRERERDRDSRRERSVSPRRDSRRSDRSDEKRYRDESPRANGSRDARPRSDSPRRVKEERETPRSTDSRDRRDREADSRDRRNGDSRDHRNGDSRGYSNNDTRDSRNGSSYRDDRDYGRRDDRDDRGPRRPSPERKPYESRPYSSRPPAAPSRPAPAPAANSSLDDARAARLAAMSASADSLYAERSQTLARRAEEEKKVLESEEKARSKYHRDEAAGMFMKHQEEMSGQQSLAQSLQRRGGMGLLKDL</sequence>
<feature type="coiled-coil region" evidence="8">
    <location>
        <begin position="98"/>
        <end position="138"/>
    </location>
</feature>
<dbReference type="InterPro" id="IPR022209">
    <property type="entry name" value="CWC25"/>
</dbReference>
<dbReference type="PANTHER" id="PTHR16196">
    <property type="entry name" value="CELL CYCLE CONTROL PROTEIN CWF25"/>
    <property type="match status" value="1"/>
</dbReference>
<feature type="compositionally biased region" description="Basic and acidic residues" evidence="9">
    <location>
        <begin position="276"/>
        <end position="391"/>
    </location>
</feature>
<feature type="compositionally biased region" description="Basic and acidic residues" evidence="9">
    <location>
        <begin position="399"/>
        <end position="437"/>
    </location>
</feature>
<organism evidence="11 12">
    <name type="scientific">Apiotrichum porosum</name>
    <dbReference type="NCBI Taxonomy" id="105984"/>
    <lineage>
        <taxon>Eukaryota</taxon>
        <taxon>Fungi</taxon>
        <taxon>Dikarya</taxon>
        <taxon>Basidiomycota</taxon>
        <taxon>Agaricomycotina</taxon>
        <taxon>Tremellomycetes</taxon>
        <taxon>Trichosporonales</taxon>
        <taxon>Trichosporonaceae</taxon>
        <taxon>Apiotrichum</taxon>
    </lineage>
</organism>
<keyword evidence="5 8" id="KW-0175">Coiled coil</keyword>
<dbReference type="InterPro" id="IPR051376">
    <property type="entry name" value="CWC25_splicing_factor"/>
</dbReference>
<dbReference type="Pfam" id="PF10197">
    <property type="entry name" value="Cir_N"/>
    <property type="match status" value="1"/>
</dbReference>
<dbReference type="GO" id="GO:0005684">
    <property type="term" value="C:U2-type spliceosomal complex"/>
    <property type="evidence" value="ECO:0007669"/>
    <property type="project" value="TreeGrafter"/>
</dbReference>
<evidence type="ECO:0000313" key="11">
    <source>
        <dbReference type="EMBL" id="RSH88560.1"/>
    </source>
</evidence>
<evidence type="ECO:0000256" key="6">
    <source>
        <dbReference type="ARBA" id="ARBA00023187"/>
    </source>
</evidence>
<comment type="subcellular location">
    <subcellularLocation>
        <location evidence="1">Nucleus</location>
    </subcellularLocation>
</comment>
<evidence type="ECO:0000256" key="4">
    <source>
        <dbReference type="ARBA" id="ARBA00022728"/>
    </source>
</evidence>
<feature type="region of interest" description="Disordered" evidence="9">
    <location>
        <begin position="488"/>
        <end position="547"/>
    </location>
</feature>
<evidence type="ECO:0000256" key="5">
    <source>
        <dbReference type="ARBA" id="ARBA00023054"/>
    </source>
</evidence>
<keyword evidence="12" id="KW-1185">Reference proteome</keyword>
<feature type="compositionally biased region" description="Polar residues" evidence="9">
    <location>
        <begin position="64"/>
        <end position="75"/>
    </location>
</feature>
<feature type="domain" description="CBF1-interacting co-repressor CIR N-terminal" evidence="10">
    <location>
        <begin position="86"/>
        <end position="122"/>
    </location>
</feature>
<keyword evidence="6" id="KW-0508">mRNA splicing</keyword>
<reference evidence="11 12" key="1">
    <citation type="submission" date="2018-11" db="EMBL/GenBank/DDBJ databases">
        <title>Genome sequence of Apiotrichum porosum DSM 27194.</title>
        <authorList>
            <person name="Aliyu H."/>
            <person name="Gorte O."/>
            <person name="Ochsenreither K."/>
        </authorList>
    </citation>
    <scope>NUCLEOTIDE SEQUENCE [LARGE SCALE GENOMIC DNA]</scope>
    <source>
        <strain evidence="11 12">DSM 27194</strain>
    </source>
</reference>
<dbReference type="PANTHER" id="PTHR16196:SF0">
    <property type="entry name" value="PRE-MRNA-SPLICING FACTOR CWC25 HOMOLOG"/>
    <property type="match status" value="1"/>
</dbReference>
<evidence type="ECO:0000256" key="3">
    <source>
        <dbReference type="ARBA" id="ARBA00022664"/>
    </source>
</evidence>
<feature type="compositionally biased region" description="Pro residues" evidence="9">
    <location>
        <begin position="446"/>
        <end position="455"/>
    </location>
</feature>
<dbReference type="STRING" id="105984.A0A427YBQ9"/>
<dbReference type="AlphaFoldDB" id="A0A427YBQ9"/>
<dbReference type="GO" id="GO:0000398">
    <property type="term" value="P:mRNA splicing, via spliceosome"/>
    <property type="evidence" value="ECO:0007669"/>
    <property type="project" value="TreeGrafter"/>
</dbReference>